<dbReference type="PANTHER" id="PTHR15663:SF6">
    <property type="entry name" value="COMM DOMAIN-CONTAINING PROTEIN-RELATED"/>
    <property type="match status" value="1"/>
</dbReference>
<accession>A0A7N2R7I6</accession>
<evidence type="ECO:0000256" key="1">
    <source>
        <dbReference type="SAM" id="MobiDB-lite"/>
    </source>
</evidence>
<evidence type="ECO:0000313" key="4">
    <source>
        <dbReference type="Proteomes" id="UP000594261"/>
    </source>
</evidence>
<dbReference type="Gramene" id="QL07p015956:mrna">
    <property type="protein sequence ID" value="QL07p015956:mrna"/>
    <property type="gene ID" value="QL07p015956"/>
</dbReference>
<sequence>MVEDTTLYQQLHKLSGIKSEEALHHLLSTLWNSRRTGLRPPEKSHLHSLLNLPSLPELDPLLACLRSLIRKCAHDNVTGDELLKQFPPDLPIDLQTTLVLSFQKFHNQWKQDLSTQQDPLPRNNSVSYQVRTSVPPPSFACLPSSEISTTSTVTPLWPRQDDPIARLNRDDLGALAPLVVDTNASATLLDNLGTLPRLKSMTWTMQNCSSAPANRIAVISLKLQDFSKSPLGEMEVKFQLTRDTLEAMLRSMTYISEQLSNMGWVPHMKLINPVGFLIREQGSISLFSILSAIEHKPRNTSFKFVPHARHHAKLDPPCISYPNWILLASPTQNLNSSTPKNPYRDHGSSFSGKDTAQPGADFLSNIDVIAKRDLLTLEISLLVERGIEGQWAVVSSFIKDVSSNQNSHGMRPNTFKGRNKHTQNWAPKPKPKAQTVSQQLISSNLKATHSHQTTNSLPMKLISPSMHPPSIITTNGTSNPLRSTTSNDTDLPLTPTIIKDATSLLLSDIVISPPVTNSPTPPLTTTIFNDTSSQLVIGNIISLPVKNSPTSICRSSSLPRADSLEFGEMGLRASWGRQITIPLSLYHSLGSMSNFSDLEGAVGQGNNTFKEEGHLVSWADDCVGALNNFSRSDCELGDSNEGLVNWENFKEPLVVQPLVMANPVAPLVEVAVASSQLSPWVEKRIKAFRKSVGTSLEGFEAKITRIFLALEARKKAKMQDKLCWKPKGNKNFKVSEFYLSLSSTLDISFPWKPVWRSEVPPRVVFFSWTASLGKILTTENLWYKGVAVVDWCFMCKKSGESVNHLLLHCPIAYDLWSMVGSSSMPAHKKQRQ</sequence>
<dbReference type="InParanoid" id="A0A7N2R7I6"/>
<dbReference type="EMBL" id="LRBV02000007">
    <property type="status" value="NOT_ANNOTATED_CDS"/>
    <property type="molecule type" value="Genomic_DNA"/>
</dbReference>
<proteinExistence type="predicted"/>
<protein>
    <recommendedName>
        <fullName evidence="2">Reverse transcriptase zinc-binding domain-containing protein</fullName>
    </recommendedName>
</protein>
<feature type="compositionally biased region" description="Polar residues" evidence="1">
    <location>
        <begin position="471"/>
        <end position="488"/>
    </location>
</feature>
<reference evidence="3 4" key="1">
    <citation type="journal article" date="2016" name="G3 (Bethesda)">
        <title>First Draft Assembly and Annotation of the Genome of a California Endemic Oak Quercus lobata Nee (Fagaceae).</title>
        <authorList>
            <person name="Sork V.L."/>
            <person name="Fitz-Gibbon S.T."/>
            <person name="Puiu D."/>
            <person name="Crepeau M."/>
            <person name="Gugger P.F."/>
            <person name="Sherman R."/>
            <person name="Stevens K."/>
            <person name="Langley C.H."/>
            <person name="Pellegrini M."/>
            <person name="Salzberg S.L."/>
        </authorList>
    </citation>
    <scope>NUCLEOTIDE SEQUENCE [LARGE SCALE GENOMIC DNA]</scope>
    <source>
        <strain evidence="3 4">cv. SW786</strain>
    </source>
</reference>
<feature type="region of interest" description="Disordered" evidence="1">
    <location>
        <begin position="458"/>
        <end position="488"/>
    </location>
</feature>
<feature type="domain" description="Reverse transcriptase zinc-binding" evidence="2">
    <location>
        <begin position="732"/>
        <end position="816"/>
    </location>
</feature>
<evidence type="ECO:0000259" key="2">
    <source>
        <dbReference type="Pfam" id="PF13966"/>
    </source>
</evidence>
<organism evidence="3 4">
    <name type="scientific">Quercus lobata</name>
    <name type="common">Valley oak</name>
    <dbReference type="NCBI Taxonomy" id="97700"/>
    <lineage>
        <taxon>Eukaryota</taxon>
        <taxon>Viridiplantae</taxon>
        <taxon>Streptophyta</taxon>
        <taxon>Embryophyta</taxon>
        <taxon>Tracheophyta</taxon>
        <taxon>Spermatophyta</taxon>
        <taxon>Magnoliopsida</taxon>
        <taxon>eudicotyledons</taxon>
        <taxon>Gunneridae</taxon>
        <taxon>Pentapetalae</taxon>
        <taxon>rosids</taxon>
        <taxon>fabids</taxon>
        <taxon>Fagales</taxon>
        <taxon>Fagaceae</taxon>
        <taxon>Quercus</taxon>
    </lineage>
</organism>
<name>A0A7N2R7I6_QUELO</name>
<keyword evidence="4" id="KW-1185">Reference proteome</keyword>
<dbReference type="Pfam" id="PF13966">
    <property type="entry name" value="zf-RVT"/>
    <property type="match status" value="1"/>
</dbReference>
<dbReference type="AlphaFoldDB" id="A0A7N2R7I6"/>
<dbReference type="InterPro" id="IPR026960">
    <property type="entry name" value="RVT-Znf"/>
</dbReference>
<reference evidence="3" key="2">
    <citation type="submission" date="2021-01" db="UniProtKB">
        <authorList>
            <consortium name="EnsemblPlants"/>
        </authorList>
    </citation>
    <scope>IDENTIFICATION</scope>
</reference>
<evidence type="ECO:0000313" key="3">
    <source>
        <dbReference type="EnsemblPlants" id="QL07p015956:mrna"/>
    </source>
</evidence>
<dbReference type="PANTHER" id="PTHR15663">
    <property type="entry name" value="COMM DOMAIN-CONTAINING PROTEIN 9"/>
    <property type="match status" value="1"/>
</dbReference>
<feature type="region of interest" description="Disordered" evidence="1">
    <location>
        <begin position="335"/>
        <end position="356"/>
    </location>
</feature>
<dbReference type="InterPro" id="IPR037360">
    <property type="entry name" value="COMMD9"/>
</dbReference>
<dbReference type="EnsemblPlants" id="QL07p015956:mrna">
    <property type="protein sequence ID" value="QL07p015956:mrna"/>
    <property type="gene ID" value="QL07p015956"/>
</dbReference>
<feature type="region of interest" description="Disordered" evidence="1">
    <location>
        <begin position="402"/>
        <end position="438"/>
    </location>
</feature>
<dbReference type="Proteomes" id="UP000594261">
    <property type="component" value="Chromosome 7"/>
</dbReference>